<dbReference type="PROSITE" id="PS50030">
    <property type="entry name" value="UBA"/>
    <property type="match status" value="1"/>
</dbReference>
<dbReference type="Pfam" id="PF22562">
    <property type="entry name" value="UBA_7"/>
    <property type="match status" value="1"/>
</dbReference>
<dbReference type="Gene3D" id="3.40.50.1240">
    <property type="entry name" value="Phosphoglycerate mutase-like"/>
    <property type="match status" value="1"/>
</dbReference>
<dbReference type="InterPro" id="IPR041923">
    <property type="entry name" value="UBA_UBXN1"/>
</dbReference>
<dbReference type="PANTHER" id="PTHR16469:SF27">
    <property type="entry name" value="UBIQUITIN-ASSOCIATED AND SH3 DOMAIN-CONTAINING BA-RELATED"/>
    <property type="match status" value="1"/>
</dbReference>
<evidence type="ECO:0000259" key="4">
    <source>
        <dbReference type="PROSITE" id="PS50002"/>
    </source>
</evidence>
<feature type="domain" description="UBA" evidence="5">
    <location>
        <begin position="22"/>
        <end position="69"/>
    </location>
</feature>
<evidence type="ECO:0000256" key="1">
    <source>
        <dbReference type="ARBA" id="ARBA00022443"/>
    </source>
</evidence>
<dbReference type="InterPro" id="IPR013078">
    <property type="entry name" value="His_Pase_superF_clade-1"/>
</dbReference>
<gene>
    <name evidence="7" type="primary">LOC106818667</name>
</gene>
<sequence>MAMVTGYGSTSPPRRRSKNFTPQSQTVKRCFSSVQVLIQMGFSKERAEKAVAATGNGTAQEAAQWLLNHANDPLLDDQSPREYVLLMCPTGSVLQEIEQFYAHAADMIKDWDAAACRAAPHIPLTGFFPVRHAHVALLHDALRRVVDAADPTTRMHLEHAIPDSIVGLAVADGDATRLCELAASFAGDLAAAGIQVAPSEDIARRRPPRIALARNFAAHQRPTLERLCRRVDVGGASGTAWDVRLYSRDAGFSGCEAHRVAHNYEPVYDDELQLTIDDYVYVAAGALAASEDGWVSATSWRTGVRGMTPGNFLQRAPETCVWRLHRSYPVARVVVEAVNGVQGAPAAARRRLYVMRHGERVDFTFGGDWWIETCFDAAGNYVRVDANLPRALPRRRGGPHDYDRDAPLTEIGLTQARLVGDSLRFGGGTVAHAYVSPSLRCVQTADALLRALGVRDRVPLRVEPALFEWMGWYKARRATFMTPAEFADAGYNVDVAYCALVDERQLATAETLADYYARSERATRHAVAHAAAEGAGGDVLLVAHAASLEVNTRGLLGLQPRTYSALSRIMNGTPYCSLAALEEGSSASAAWSLVQPPCMPVTHMSNPEFDWTVLK</sequence>
<dbReference type="Pfam" id="PF14604">
    <property type="entry name" value="SH3_9"/>
    <property type="match status" value="1"/>
</dbReference>
<evidence type="ECO:0000313" key="6">
    <source>
        <dbReference type="Proteomes" id="UP000695022"/>
    </source>
</evidence>
<dbReference type="Proteomes" id="UP000695022">
    <property type="component" value="Unplaced"/>
</dbReference>
<organism evidence="6 7">
    <name type="scientific">Priapulus caudatus</name>
    <name type="common">Priapulid worm</name>
    <dbReference type="NCBI Taxonomy" id="37621"/>
    <lineage>
        <taxon>Eukaryota</taxon>
        <taxon>Metazoa</taxon>
        <taxon>Ecdysozoa</taxon>
        <taxon>Scalidophora</taxon>
        <taxon>Priapulida</taxon>
        <taxon>Priapulimorpha</taxon>
        <taxon>Priapulimorphida</taxon>
        <taxon>Priapulidae</taxon>
        <taxon>Priapulus</taxon>
    </lineage>
</organism>
<dbReference type="Gene3D" id="1.10.8.10">
    <property type="entry name" value="DNA helicase RuvA subunit, C-terminal domain"/>
    <property type="match status" value="1"/>
</dbReference>
<keyword evidence="6" id="KW-1185">Reference proteome</keyword>
<dbReference type="CDD" id="cd14302">
    <property type="entry name" value="UBA_UBXN1"/>
    <property type="match status" value="1"/>
</dbReference>
<dbReference type="PROSITE" id="PS50002">
    <property type="entry name" value="SH3"/>
    <property type="match status" value="1"/>
</dbReference>
<dbReference type="SMART" id="SM00165">
    <property type="entry name" value="UBA"/>
    <property type="match status" value="1"/>
</dbReference>
<dbReference type="CDD" id="cd07067">
    <property type="entry name" value="HP_PGM_like"/>
    <property type="match status" value="1"/>
</dbReference>
<dbReference type="InterPro" id="IPR029033">
    <property type="entry name" value="His_PPase_superfam"/>
</dbReference>
<proteinExistence type="predicted"/>
<dbReference type="PANTHER" id="PTHR16469">
    <property type="entry name" value="UBIQUITIN-ASSOCIATED AND SH3 DOMAIN-CONTAINING BA-RELATED"/>
    <property type="match status" value="1"/>
</dbReference>
<dbReference type="InterPro" id="IPR051710">
    <property type="entry name" value="Phosphatase_SH3-domain"/>
</dbReference>
<dbReference type="InterPro" id="IPR015940">
    <property type="entry name" value="UBA"/>
</dbReference>
<dbReference type="Pfam" id="PF00300">
    <property type="entry name" value="His_Phos_1"/>
    <property type="match status" value="1"/>
</dbReference>
<dbReference type="Gene3D" id="2.30.30.40">
    <property type="entry name" value="SH3 Domains"/>
    <property type="match status" value="1"/>
</dbReference>
<evidence type="ECO:0000313" key="7">
    <source>
        <dbReference type="RefSeq" id="XP_014678843.1"/>
    </source>
</evidence>
<dbReference type="SUPFAM" id="SSF50044">
    <property type="entry name" value="SH3-domain"/>
    <property type="match status" value="1"/>
</dbReference>
<feature type="domain" description="SH3" evidence="4">
    <location>
        <begin position="253"/>
        <end position="318"/>
    </location>
</feature>
<dbReference type="GeneID" id="106818667"/>
<keyword evidence="1 2" id="KW-0728">SH3 domain</keyword>
<dbReference type="InterPro" id="IPR001452">
    <property type="entry name" value="SH3_domain"/>
</dbReference>
<dbReference type="RefSeq" id="XP_014678843.1">
    <property type="nucleotide sequence ID" value="XM_014823357.1"/>
</dbReference>
<reference evidence="7" key="1">
    <citation type="submission" date="2025-08" db="UniProtKB">
        <authorList>
            <consortium name="RefSeq"/>
        </authorList>
    </citation>
    <scope>IDENTIFICATION</scope>
</reference>
<dbReference type="SUPFAM" id="SSF53254">
    <property type="entry name" value="Phosphoglycerate mutase-like"/>
    <property type="match status" value="1"/>
</dbReference>
<evidence type="ECO:0000256" key="2">
    <source>
        <dbReference type="PROSITE-ProRule" id="PRU00192"/>
    </source>
</evidence>
<dbReference type="InterPro" id="IPR009060">
    <property type="entry name" value="UBA-like_sf"/>
</dbReference>
<dbReference type="SMART" id="SM00855">
    <property type="entry name" value="PGAM"/>
    <property type="match status" value="1"/>
</dbReference>
<dbReference type="InterPro" id="IPR036028">
    <property type="entry name" value="SH3-like_dom_sf"/>
</dbReference>
<protein>
    <submittedName>
        <fullName evidence="7">Protein UBASH3A homolog</fullName>
    </submittedName>
</protein>
<name>A0ABM1F322_PRICU</name>
<evidence type="ECO:0000259" key="5">
    <source>
        <dbReference type="PROSITE" id="PS50030"/>
    </source>
</evidence>
<evidence type="ECO:0000256" key="3">
    <source>
        <dbReference type="SAM" id="MobiDB-lite"/>
    </source>
</evidence>
<feature type="region of interest" description="Disordered" evidence="3">
    <location>
        <begin position="1"/>
        <end position="22"/>
    </location>
</feature>
<accession>A0ABM1F322</accession>
<dbReference type="SUPFAM" id="SSF46934">
    <property type="entry name" value="UBA-like"/>
    <property type="match status" value="1"/>
</dbReference>